<dbReference type="OrthoDB" id="6269542at2759"/>
<keyword evidence="3" id="KW-1185">Reference proteome</keyword>
<dbReference type="AlphaFoldDB" id="A0A183A5Y9"/>
<dbReference type="Proteomes" id="UP000272942">
    <property type="component" value="Unassembled WGS sequence"/>
</dbReference>
<sequence length="127" mass="13872">MDDHTETCCKLRLPWLRKNADLDETGHKYGRCSETSIPMGPMYHRPMDSMAVPAGAGHLTPCCSPALAHHSLLGPTTVFLCSSMTPMSQQPLLTQAHSVYSQFTNTSSLGDSSNELGQRPPMPNIKD</sequence>
<evidence type="ECO:0000313" key="2">
    <source>
        <dbReference type="EMBL" id="VDP66274.1"/>
    </source>
</evidence>
<feature type="region of interest" description="Disordered" evidence="1">
    <location>
        <begin position="104"/>
        <end position="127"/>
    </location>
</feature>
<evidence type="ECO:0000313" key="3">
    <source>
        <dbReference type="Proteomes" id="UP000272942"/>
    </source>
</evidence>
<dbReference type="EMBL" id="UZAN01039574">
    <property type="protein sequence ID" value="VDP66274.1"/>
    <property type="molecule type" value="Genomic_DNA"/>
</dbReference>
<feature type="compositionally biased region" description="Polar residues" evidence="1">
    <location>
        <begin position="104"/>
        <end position="116"/>
    </location>
</feature>
<protein>
    <submittedName>
        <fullName evidence="4">Protein pangolin</fullName>
    </submittedName>
</protein>
<evidence type="ECO:0000256" key="1">
    <source>
        <dbReference type="SAM" id="MobiDB-lite"/>
    </source>
</evidence>
<proteinExistence type="predicted"/>
<gene>
    <name evidence="2" type="ORF">ECPE_LOCUS2374</name>
</gene>
<organism evidence="4">
    <name type="scientific">Echinostoma caproni</name>
    <dbReference type="NCBI Taxonomy" id="27848"/>
    <lineage>
        <taxon>Eukaryota</taxon>
        <taxon>Metazoa</taxon>
        <taxon>Spiralia</taxon>
        <taxon>Lophotrochozoa</taxon>
        <taxon>Platyhelminthes</taxon>
        <taxon>Trematoda</taxon>
        <taxon>Digenea</taxon>
        <taxon>Plagiorchiida</taxon>
        <taxon>Echinostomata</taxon>
        <taxon>Echinostomatoidea</taxon>
        <taxon>Echinostomatidae</taxon>
        <taxon>Echinostoma</taxon>
    </lineage>
</organism>
<evidence type="ECO:0000313" key="4">
    <source>
        <dbReference type="WBParaSite" id="ECPE_0000237401-mRNA-1"/>
    </source>
</evidence>
<accession>A0A183A5Y9</accession>
<dbReference type="WBParaSite" id="ECPE_0000237401-mRNA-1">
    <property type="protein sequence ID" value="ECPE_0000237401-mRNA-1"/>
    <property type="gene ID" value="ECPE_0000237401"/>
</dbReference>
<reference evidence="4" key="1">
    <citation type="submission" date="2016-06" db="UniProtKB">
        <authorList>
            <consortium name="WormBaseParasite"/>
        </authorList>
    </citation>
    <scope>IDENTIFICATION</scope>
</reference>
<reference evidence="2 3" key="2">
    <citation type="submission" date="2018-11" db="EMBL/GenBank/DDBJ databases">
        <authorList>
            <consortium name="Pathogen Informatics"/>
        </authorList>
    </citation>
    <scope>NUCLEOTIDE SEQUENCE [LARGE SCALE GENOMIC DNA]</scope>
    <source>
        <strain evidence="2 3">Egypt</strain>
    </source>
</reference>
<name>A0A183A5Y9_9TREM</name>